<comment type="caution">
    <text evidence="1">The sequence shown here is derived from an EMBL/GenBank/DDBJ whole genome shotgun (WGS) entry which is preliminary data.</text>
</comment>
<keyword evidence="2" id="KW-1185">Reference proteome</keyword>
<gene>
    <name evidence="1" type="ORF">CVLEPA_LOCUS14264</name>
</gene>
<proteinExistence type="predicted"/>
<protein>
    <submittedName>
        <fullName evidence="1">Uncharacterized protein</fullName>
    </submittedName>
</protein>
<name>A0ABP0FUZ9_CLALP</name>
<dbReference type="Proteomes" id="UP001642483">
    <property type="component" value="Unassembled WGS sequence"/>
</dbReference>
<evidence type="ECO:0000313" key="1">
    <source>
        <dbReference type="EMBL" id="CAK8683158.1"/>
    </source>
</evidence>
<accession>A0ABP0FUZ9</accession>
<dbReference type="EMBL" id="CAWYQH010000097">
    <property type="protein sequence ID" value="CAK8683158.1"/>
    <property type="molecule type" value="Genomic_DNA"/>
</dbReference>
<sequence>MGHLGNFLPDFLLLLCHQLENEVLRHLQQGKQIGKTLKHLDMSKDLQIDGQMQNLGHKYLASITQEVD</sequence>
<organism evidence="1 2">
    <name type="scientific">Clavelina lepadiformis</name>
    <name type="common">Light-bulb sea squirt</name>
    <name type="synonym">Ascidia lepadiformis</name>
    <dbReference type="NCBI Taxonomy" id="159417"/>
    <lineage>
        <taxon>Eukaryota</taxon>
        <taxon>Metazoa</taxon>
        <taxon>Chordata</taxon>
        <taxon>Tunicata</taxon>
        <taxon>Ascidiacea</taxon>
        <taxon>Aplousobranchia</taxon>
        <taxon>Clavelinidae</taxon>
        <taxon>Clavelina</taxon>
    </lineage>
</organism>
<evidence type="ECO:0000313" key="2">
    <source>
        <dbReference type="Proteomes" id="UP001642483"/>
    </source>
</evidence>
<reference evidence="1 2" key="1">
    <citation type="submission" date="2024-02" db="EMBL/GenBank/DDBJ databases">
        <authorList>
            <person name="Daric V."/>
            <person name="Darras S."/>
        </authorList>
    </citation>
    <scope>NUCLEOTIDE SEQUENCE [LARGE SCALE GENOMIC DNA]</scope>
</reference>